<reference evidence="1" key="2">
    <citation type="journal article" date="2015" name="Fish Shellfish Immunol.">
        <title>Early steps in the European eel (Anguilla anguilla)-Vibrio vulnificus interaction in the gills: Role of the RtxA13 toxin.</title>
        <authorList>
            <person name="Callol A."/>
            <person name="Pajuelo D."/>
            <person name="Ebbesson L."/>
            <person name="Teles M."/>
            <person name="MacKenzie S."/>
            <person name="Amaro C."/>
        </authorList>
    </citation>
    <scope>NUCLEOTIDE SEQUENCE</scope>
</reference>
<organism evidence="1">
    <name type="scientific">Anguilla anguilla</name>
    <name type="common">European freshwater eel</name>
    <name type="synonym">Muraena anguilla</name>
    <dbReference type="NCBI Taxonomy" id="7936"/>
    <lineage>
        <taxon>Eukaryota</taxon>
        <taxon>Metazoa</taxon>
        <taxon>Chordata</taxon>
        <taxon>Craniata</taxon>
        <taxon>Vertebrata</taxon>
        <taxon>Euteleostomi</taxon>
        <taxon>Actinopterygii</taxon>
        <taxon>Neopterygii</taxon>
        <taxon>Teleostei</taxon>
        <taxon>Anguilliformes</taxon>
        <taxon>Anguillidae</taxon>
        <taxon>Anguilla</taxon>
    </lineage>
</organism>
<dbReference type="EMBL" id="GBXM01105936">
    <property type="protein sequence ID" value="JAH02641.1"/>
    <property type="molecule type" value="Transcribed_RNA"/>
</dbReference>
<proteinExistence type="predicted"/>
<evidence type="ECO:0000313" key="1">
    <source>
        <dbReference type="EMBL" id="JAH02641.1"/>
    </source>
</evidence>
<sequence>MYIYEVVFLHLDNLLCIFTGLTIK</sequence>
<reference evidence="1" key="1">
    <citation type="submission" date="2014-11" db="EMBL/GenBank/DDBJ databases">
        <authorList>
            <person name="Amaro Gonzalez C."/>
        </authorList>
    </citation>
    <scope>NUCLEOTIDE SEQUENCE</scope>
</reference>
<dbReference type="AlphaFoldDB" id="A0A0E9PDA8"/>
<accession>A0A0E9PDA8</accession>
<name>A0A0E9PDA8_ANGAN</name>
<protein>
    <submittedName>
        <fullName evidence="1">Uncharacterized protein</fullName>
    </submittedName>
</protein>